<evidence type="ECO:0000256" key="1">
    <source>
        <dbReference type="SAM" id="MobiDB-lite"/>
    </source>
</evidence>
<organism evidence="2 3">
    <name type="scientific">Apiospora saccharicola</name>
    <dbReference type="NCBI Taxonomy" id="335842"/>
    <lineage>
        <taxon>Eukaryota</taxon>
        <taxon>Fungi</taxon>
        <taxon>Dikarya</taxon>
        <taxon>Ascomycota</taxon>
        <taxon>Pezizomycotina</taxon>
        <taxon>Sordariomycetes</taxon>
        <taxon>Xylariomycetidae</taxon>
        <taxon>Amphisphaeriales</taxon>
        <taxon>Apiosporaceae</taxon>
        <taxon>Apiospora</taxon>
    </lineage>
</organism>
<comment type="caution">
    <text evidence="2">The sequence shown here is derived from an EMBL/GenBank/DDBJ whole genome shotgun (WGS) entry which is preliminary data.</text>
</comment>
<sequence length="296" mass="31496">MGDQLPNCRMIVKNYGILNIKGWKVALQGRLQSRRARSHRKRRRGCGRVAGRGRIRSGCRSGRDGGAACCLTIDFRSGRGRWDGNSHRDGGGGGGRRDGNSHRDGGGGGGRRDGNSHRDGGGGGGRRNGNTHRNRCKRAAAAGKLLSARRSARSSGGASSGGLVVGREEGGVGHYRVVGSERGGADADVDTGAFFGAGGVDGATWLVERTTLGDRRRERDGLGQRVGDRAGLCGRAGRRERDRVRRRGWRGLCLDGGLGSERWAHDTAEDGEQRKNVGVVVASHCEVEEKRMTSFG</sequence>
<protein>
    <submittedName>
        <fullName evidence="2">Uncharacterized protein</fullName>
    </submittedName>
</protein>
<name>A0ABR1U5F1_9PEZI</name>
<accession>A0ABR1U5F1</accession>
<feature type="region of interest" description="Disordered" evidence="1">
    <location>
        <begin position="81"/>
        <end position="167"/>
    </location>
</feature>
<feature type="region of interest" description="Disordered" evidence="1">
    <location>
        <begin position="34"/>
        <end position="64"/>
    </location>
</feature>
<keyword evidence="3" id="KW-1185">Reference proteome</keyword>
<feature type="compositionally biased region" description="Low complexity" evidence="1">
    <location>
        <begin position="139"/>
        <end position="157"/>
    </location>
</feature>
<reference evidence="2 3" key="1">
    <citation type="submission" date="2023-01" db="EMBL/GenBank/DDBJ databases">
        <title>Analysis of 21 Apiospora genomes using comparative genomics revels a genus with tremendous synthesis potential of carbohydrate active enzymes and secondary metabolites.</title>
        <authorList>
            <person name="Sorensen T."/>
        </authorList>
    </citation>
    <scope>NUCLEOTIDE SEQUENCE [LARGE SCALE GENOMIC DNA]</scope>
    <source>
        <strain evidence="2 3">CBS 83171</strain>
    </source>
</reference>
<feature type="compositionally biased region" description="Basic residues" evidence="1">
    <location>
        <begin position="34"/>
        <end position="57"/>
    </location>
</feature>
<feature type="compositionally biased region" description="Basic and acidic residues" evidence="1">
    <location>
        <begin position="81"/>
        <end position="120"/>
    </location>
</feature>
<proteinExistence type="predicted"/>
<evidence type="ECO:0000313" key="3">
    <source>
        <dbReference type="Proteomes" id="UP001446871"/>
    </source>
</evidence>
<dbReference type="EMBL" id="JAQQWM010000008">
    <property type="protein sequence ID" value="KAK8054083.1"/>
    <property type="molecule type" value="Genomic_DNA"/>
</dbReference>
<feature type="compositionally biased region" description="Basic residues" evidence="1">
    <location>
        <begin position="129"/>
        <end position="138"/>
    </location>
</feature>
<evidence type="ECO:0000313" key="2">
    <source>
        <dbReference type="EMBL" id="KAK8054083.1"/>
    </source>
</evidence>
<gene>
    <name evidence="2" type="ORF">PG996_013384</name>
</gene>
<dbReference type="Proteomes" id="UP001446871">
    <property type="component" value="Unassembled WGS sequence"/>
</dbReference>